<evidence type="ECO:0000259" key="4">
    <source>
        <dbReference type="PROSITE" id="PS52019"/>
    </source>
</evidence>
<dbReference type="InterPro" id="IPR049900">
    <property type="entry name" value="PKS_mFAS_DH"/>
</dbReference>
<evidence type="ECO:0000256" key="3">
    <source>
        <dbReference type="PROSITE-ProRule" id="PRU01363"/>
    </source>
</evidence>
<dbReference type="OrthoDB" id="329835at2759"/>
<keyword evidence="1" id="KW-0596">Phosphopantetheine</keyword>
<evidence type="ECO:0000313" key="5">
    <source>
        <dbReference type="EMBL" id="KXT06749.1"/>
    </source>
</evidence>
<comment type="caution">
    <text evidence="5">The sequence shown here is derived from an EMBL/GenBank/DDBJ whole genome shotgun (WGS) entry which is preliminary data.</text>
</comment>
<evidence type="ECO:0000256" key="2">
    <source>
        <dbReference type="ARBA" id="ARBA00022553"/>
    </source>
</evidence>
<dbReference type="InterPro" id="IPR042104">
    <property type="entry name" value="PKS_dehydratase_sf"/>
</dbReference>
<dbReference type="Proteomes" id="UP000073492">
    <property type="component" value="Unassembled WGS sequence"/>
</dbReference>
<dbReference type="PROSITE" id="PS52019">
    <property type="entry name" value="PKS_MFAS_DH"/>
    <property type="match status" value="1"/>
</dbReference>
<dbReference type="NCBIfam" id="TIGR04532">
    <property type="entry name" value="PT_fungal_PKS"/>
    <property type="match status" value="1"/>
</dbReference>
<sequence length="428" mass="48114">MQHRGRIASISGEDSRTLLQMSTSQAETFPPFDDSLADIAIDPANMKRLSPSCQQLVSEKFDDALSKSKIIIRSALADRELAPIVMNHKCNGCVLTPAGLNLDMAHTVAKYIYHHHNGPDAELPGIKIYDTEIHKPLIVKDIEKVGDLWIEMETTIEHLAQSTSAEIMHATIKCVFHSITPLGVRLQECGYCYIKFEPYEAWLSEWSHYTPFILDRIANLHRRACTENNMDVQLVQRAAAYKLFESFVQYNSKYQNMCEVVFNTKNNEATSIIDLPHLDPNTDFTGPYYLDASCHVSGFVANAVEPDKDKNAFVSHGVAAMKLSPKFQPDRVAKLTNATTPTTPAISRAPSFSAEPANMAFRGIRNYVQMRQDPTEKSVIKGDVFVLQDGEIVGVWEGVRFKKIPRRVLNVFLPPPKRKVSFSQNAKR</sequence>
<dbReference type="Gene3D" id="3.10.129.110">
    <property type="entry name" value="Polyketide synthase dehydratase"/>
    <property type="match status" value="2"/>
</dbReference>
<keyword evidence="2" id="KW-0597">Phosphoprotein</keyword>
<gene>
    <name evidence="5" type="ORF">AC579_10471</name>
</gene>
<dbReference type="EMBL" id="LFZO01000549">
    <property type="protein sequence ID" value="KXT06749.1"/>
    <property type="molecule type" value="Genomic_DNA"/>
</dbReference>
<name>A0A139HWH7_9PEZI</name>
<feature type="region of interest" description="N-terminal hotdog fold" evidence="3">
    <location>
        <begin position="54"/>
        <end position="189"/>
    </location>
</feature>
<dbReference type="InterPro" id="IPR030918">
    <property type="entry name" value="PT_fungal_PKS"/>
</dbReference>
<feature type="active site" description="Proton donor; for dehydratase activity" evidence="3">
    <location>
        <position position="291"/>
    </location>
</feature>
<keyword evidence="6" id="KW-1185">Reference proteome</keyword>
<evidence type="ECO:0000256" key="1">
    <source>
        <dbReference type="ARBA" id="ARBA00022450"/>
    </source>
</evidence>
<dbReference type="STRING" id="113226.A0A139HWH7"/>
<organism evidence="5 6">
    <name type="scientific">Pseudocercospora musae</name>
    <dbReference type="NCBI Taxonomy" id="113226"/>
    <lineage>
        <taxon>Eukaryota</taxon>
        <taxon>Fungi</taxon>
        <taxon>Dikarya</taxon>
        <taxon>Ascomycota</taxon>
        <taxon>Pezizomycotina</taxon>
        <taxon>Dothideomycetes</taxon>
        <taxon>Dothideomycetidae</taxon>
        <taxon>Mycosphaerellales</taxon>
        <taxon>Mycosphaerellaceae</taxon>
        <taxon>Pseudocercospora</taxon>
    </lineage>
</organism>
<accession>A0A139HWH7</accession>
<dbReference type="AlphaFoldDB" id="A0A139HWH7"/>
<protein>
    <recommendedName>
        <fullName evidence="4">PKS/mFAS DH domain-containing protein</fullName>
    </recommendedName>
</protein>
<evidence type="ECO:0000313" key="6">
    <source>
        <dbReference type="Proteomes" id="UP000073492"/>
    </source>
</evidence>
<proteinExistence type="predicted"/>
<feature type="region of interest" description="C-terminal hotdog fold" evidence="3">
    <location>
        <begin position="230"/>
        <end position="410"/>
    </location>
</feature>
<reference evidence="5 6" key="1">
    <citation type="submission" date="2015-07" db="EMBL/GenBank/DDBJ databases">
        <title>Comparative genomics of the Sigatoka disease complex on banana suggests a link between parallel evolutionary changes in Pseudocercospora fijiensis and Pseudocercospora eumusae and increased virulence on the banana host.</title>
        <authorList>
            <person name="Chang T.-C."/>
            <person name="Salvucci A."/>
            <person name="Crous P.W."/>
            <person name="Stergiopoulos I."/>
        </authorList>
    </citation>
    <scope>NUCLEOTIDE SEQUENCE [LARGE SCALE GENOMIC DNA]</scope>
    <source>
        <strain evidence="5 6">CBS 116634</strain>
    </source>
</reference>
<feature type="active site" description="Proton acceptor; for dehydratase activity" evidence="3">
    <location>
        <position position="88"/>
    </location>
</feature>
<feature type="domain" description="PKS/mFAS DH" evidence="4">
    <location>
        <begin position="54"/>
        <end position="410"/>
    </location>
</feature>